<reference evidence="10" key="1">
    <citation type="submission" date="2020-10" db="EMBL/GenBank/DDBJ databases">
        <authorList>
            <person name="Roach M.J.R."/>
        </authorList>
    </citation>
    <scope>NUCLEOTIDE SEQUENCE</scope>
    <source>
        <strain evidence="10">CBS 1945</strain>
    </source>
</reference>
<evidence type="ECO:0000256" key="7">
    <source>
        <dbReference type="ARBA" id="ARBA00035120"/>
    </source>
</evidence>
<dbReference type="GO" id="GO:0005886">
    <property type="term" value="C:plasma membrane"/>
    <property type="evidence" value="ECO:0007669"/>
    <property type="project" value="UniProtKB-SubCell"/>
</dbReference>
<dbReference type="Proteomes" id="UP000662931">
    <property type="component" value="Chromosome 1"/>
</dbReference>
<evidence type="ECO:0000256" key="9">
    <source>
        <dbReference type="SAM" id="Phobius"/>
    </source>
</evidence>
<dbReference type="KEGG" id="bnn:FOA43_001830"/>
<dbReference type="PANTHER" id="PTHR28259:SF1">
    <property type="entry name" value="FLUORIDE EXPORT PROTEIN 1-RELATED"/>
    <property type="match status" value="1"/>
</dbReference>
<evidence type="ECO:0000256" key="4">
    <source>
        <dbReference type="ARBA" id="ARBA00022692"/>
    </source>
</evidence>
<dbReference type="GeneID" id="62195231"/>
<dbReference type="Pfam" id="PF02537">
    <property type="entry name" value="CRCB"/>
    <property type="match status" value="1"/>
</dbReference>
<dbReference type="RefSeq" id="XP_038778065.1">
    <property type="nucleotide sequence ID" value="XM_038922137.1"/>
</dbReference>
<evidence type="ECO:0000256" key="8">
    <source>
        <dbReference type="ARBA" id="ARBA00035585"/>
    </source>
</evidence>
<dbReference type="OrthoDB" id="409792at2759"/>
<name>A0A875RP29_EENNA</name>
<feature type="transmembrane region" description="Helical" evidence="9">
    <location>
        <begin position="356"/>
        <end position="377"/>
    </location>
</feature>
<feature type="transmembrane region" description="Helical" evidence="9">
    <location>
        <begin position="280"/>
        <end position="303"/>
    </location>
</feature>
<comment type="function">
    <text evidence="1">Fluoride channel required for the rapid expulsion of cytoplasmic fluoride.</text>
</comment>
<dbReference type="AlphaFoldDB" id="A0A875RP29"/>
<evidence type="ECO:0000256" key="2">
    <source>
        <dbReference type="ARBA" id="ARBA00004651"/>
    </source>
</evidence>
<comment type="subcellular location">
    <subcellularLocation>
        <location evidence="2">Cell membrane</location>
        <topology evidence="2">Multi-pass membrane protein</topology>
    </subcellularLocation>
</comment>
<evidence type="ECO:0000313" key="11">
    <source>
        <dbReference type="Proteomes" id="UP000662931"/>
    </source>
</evidence>
<feature type="transmembrane region" description="Helical" evidence="9">
    <location>
        <begin position="323"/>
        <end position="344"/>
    </location>
</feature>
<evidence type="ECO:0008006" key="12">
    <source>
        <dbReference type="Google" id="ProtNLM"/>
    </source>
</evidence>
<organism evidence="10 11">
    <name type="scientific">Eeniella nana</name>
    <name type="common">Yeast</name>
    <name type="synonym">Brettanomyces nanus</name>
    <dbReference type="NCBI Taxonomy" id="13502"/>
    <lineage>
        <taxon>Eukaryota</taxon>
        <taxon>Fungi</taxon>
        <taxon>Dikarya</taxon>
        <taxon>Ascomycota</taxon>
        <taxon>Saccharomycotina</taxon>
        <taxon>Pichiomycetes</taxon>
        <taxon>Pichiales</taxon>
        <taxon>Pichiaceae</taxon>
        <taxon>Brettanomyces</taxon>
    </lineage>
</organism>
<sequence>MKTDEIHQQLDVPPTKQEVETARQVKPLRMPHFIRARGIANVEEAPYSKRYIVILQIVFFTILGTISRLAMIRLTNYEGAYINYSLGTCLWCNFTSCFVLGLCNNLFTFWSSVLKGSNKTNMKQFAMHTGITFGFCGAFSSLAALLVEATFKADNIVSGGYNASSRGYGATEFFGVIFVQMGVCVLGYLLGKDTAALLDIFKGTALLARYWKYRNVRIAENIFAALGLLGIIGNILAVGLLPLSNSYKKHYAIPVLLGIPGSLLRFHLSWMNGALSLADWFPLGTLVSNMCSTTIMGALNILLYGYYDKAEGTMIVTVPVQRIVVKAFETGFCGCLSSIASVMNELYNLDHPVQRYTYSFITFLCCWLPIFIIGSAYNWTRGFNTDYGV</sequence>
<dbReference type="PANTHER" id="PTHR28259">
    <property type="entry name" value="FLUORIDE EXPORT PROTEIN 1-RELATED"/>
    <property type="match status" value="1"/>
</dbReference>
<evidence type="ECO:0000256" key="6">
    <source>
        <dbReference type="ARBA" id="ARBA00023136"/>
    </source>
</evidence>
<evidence type="ECO:0000256" key="5">
    <source>
        <dbReference type="ARBA" id="ARBA00022989"/>
    </source>
</evidence>
<evidence type="ECO:0000256" key="3">
    <source>
        <dbReference type="ARBA" id="ARBA00022475"/>
    </source>
</evidence>
<keyword evidence="6 9" id="KW-0472">Membrane</keyword>
<feature type="transmembrane region" description="Helical" evidence="9">
    <location>
        <begin position="51"/>
        <end position="70"/>
    </location>
</feature>
<evidence type="ECO:0000313" key="10">
    <source>
        <dbReference type="EMBL" id="QPG74500.1"/>
    </source>
</evidence>
<feature type="transmembrane region" description="Helical" evidence="9">
    <location>
        <begin position="223"/>
        <end position="244"/>
    </location>
</feature>
<keyword evidence="4 9" id="KW-0812">Transmembrane</keyword>
<gene>
    <name evidence="10" type="ORF">FOA43_001830</name>
</gene>
<dbReference type="GO" id="GO:1903425">
    <property type="term" value="F:fluoride transmembrane transporter activity"/>
    <property type="evidence" value="ECO:0007669"/>
    <property type="project" value="TreeGrafter"/>
</dbReference>
<protein>
    <recommendedName>
        <fullName evidence="12">CrcB-like protein</fullName>
    </recommendedName>
</protein>
<feature type="transmembrane region" description="Helical" evidence="9">
    <location>
        <begin position="127"/>
        <end position="147"/>
    </location>
</feature>
<accession>A0A875RP29</accession>
<comment type="similarity">
    <text evidence="7">Belongs to the fluoride channel Fluc/FEX (TC 1.A.43) family.</text>
</comment>
<keyword evidence="3" id="KW-1003">Cell membrane</keyword>
<keyword evidence="11" id="KW-1185">Reference proteome</keyword>
<evidence type="ECO:0000256" key="1">
    <source>
        <dbReference type="ARBA" id="ARBA00002598"/>
    </source>
</evidence>
<feature type="transmembrane region" description="Helical" evidence="9">
    <location>
        <begin position="82"/>
        <end position="107"/>
    </location>
</feature>
<comment type="catalytic activity">
    <reaction evidence="8">
        <text>fluoride(in) = fluoride(out)</text>
        <dbReference type="Rhea" id="RHEA:76159"/>
        <dbReference type="ChEBI" id="CHEBI:17051"/>
    </reaction>
    <physiologicalReaction direction="left-to-right" evidence="8">
        <dbReference type="Rhea" id="RHEA:76160"/>
    </physiologicalReaction>
</comment>
<proteinExistence type="inferred from homology"/>
<keyword evidence="5 9" id="KW-1133">Transmembrane helix</keyword>
<dbReference type="EMBL" id="CP064812">
    <property type="protein sequence ID" value="QPG74500.1"/>
    <property type="molecule type" value="Genomic_DNA"/>
</dbReference>
<dbReference type="InterPro" id="IPR003691">
    <property type="entry name" value="FluC"/>
</dbReference>
<feature type="transmembrane region" description="Helical" evidence="9">
    <location>
        <begin position="168"/>
        <end position="189"/>
    </location>
</feature>